<keyword evidence="2" id="KW-1185">Reference proteome</keyword>
<dbReference type="Proteomes" id="UP000199063">
    <property type="component" value="Unassembled WGS sequence"/>
</dbReference>
<organism evidence="1 2">
    <name type="scientific">Streptomyces wuyuanensis</name>
    <dbReference type="NCBI Taxonomy" id="1196353"/>
    <lineage>
        <taxon>Bacteria</taxon>
        <taxon>Bacillati</taxon>
        <taxon>Actinomycetota</taxon>
        <taxon>Actinomycetes</taxon>
        <taxon>Kitasatosporales</taxon>
        <taxon>Streptomycetaceae</taxon>
        <taxon>Streptomyces</taxon>
    </lineage>
</organism>
<dbReference type="EMBL" id="FNHI01000027">
    <property type="protein sequence ID" value="SDN46662.1"/>
    <property type="molecule type" value="Genomic_DNA"/>
</dbReference>
<accession>A0A1H0BM42</accession>
<evidence type="ECO:0008006" key="3">
    <source>
        <dbReference type="Google" id="ProtNLM"/>
    </source>
</evidence>
<dbReference type="AlphaFoldDB" id="A0A1H0BM42"/>
<evidence type="ECO:0000313" key="2">
    <source>
        <dbReference type="Proteomes" id="UP000199063"/>
    </source>
</evidence>
<evidence type="ECO:0000313" key="1">
    <source>
        <dbReference type="EMBL" id="SDN46662.1"/>
    </source>
</evidence>
<sequence length="93" mass="10304">MPVSWCLANPKIGEREMTAALPERDHRLVRAGQVILAVKGFAGREFEAYLTERLGVHLVRPDRRDEPLRHGKIARVRLAGDGDDVDGCQMVGG</sequence>
<proteinExistence type="predicted"/>
<reference evidence="2" key="1">
    <citation type="submission" date="2016-10" db="EMBL/GenBank/DDBJ databases">
        <authorList>
            <person name="Varghese N."/>
            <person name="Submissions S."/>
        </authorList>
    </citation>
    <scope>NUCLEOTIDE SEQUENCE [LARGE SCALE GENOMIC DNA]</scope>
    <source>
        <strain evidence="2">CGMCC 4.7042</strain>
    </source>
</reference>
<name>A0A1H0BM42_9ACTN</name>
<gene>
    <name evidence="1" type="ORF">SAMN05444921_127121</name>
</gene>
<protein>
    <recommendedName>
        <fullName evidence="3">Transposase DDE domain-containing protein</fullName>
    </recommendedName>
</protein>